<dbReference type="EMBL" id="JADKBR010000017">
    <property type="protein sequence ID" value="MBK8891497.1"/>
    <property type="molecule type" value="Genomic_DNA"/>
</dbReference>
<organism evidence="4 5">
    <name type="scientific">Candidatus Dechloromonas phosphorivorans</name>
    <dbReference type="NCBI Taxonomy" id="2899244"/>
    <lineage>
        <taxon>Bacteria</taxon>
        <taxon>Pseudomonadati</taxon>
        <taxon>Pseudomonadota</taxon>
        <taxon>Betaproteobacteria</taxon>
        <taxon>Rhodocyclales</taxon>
        <taxon>Azonexaceae</taxon>
        <taxon>Dechloromonas</taxon>
    </lineage>
</organism>
<dbReference type="PANTHER" id="PTHR10272:SF0">
    <property type="entry name" value="PLATELET-ACTIVATING FACTOR ACETYLHYDROLASE"/>
    <property type="match status" value="1"/>
</dbReference>
<name>A0A9D7QLL3_9RHOO</name>
<dbReference type="InterPro" id="IPR029058">
    <property type="entry name" value="AB_hydrolase_fold"/>
</dbReference>
<dbReference type="AlphaFoldDB" id="A0A9D7QLL3"/>
<protein>
    <submittedName>
        <fullName evidence="4">Acetylhydrolase</fullName>
    </submittedName>
</protein>
<keyword evidence="1" id="KW-0378">Hydrolase</keyword>
<proteinExistence type="predicted"/>
<evidence type="ECO:0000256" key="2">
    <source>
        <dbReference type="ARBA" id="ARBA00022963"/>
    </source>
</evidence>
<dbReference type="PANTHER" id="PTHR10272">
    <property type="entry name" value="PLATELET-ACTIVATING FACTOR ACETYLHYDROLASE"/>
    <property type="match status" value="1"/>
</dbReference>
<dbReference type="GO" id="GO:0003847">
    <property type="term" value="F:1-alkyl-2-acetylglycerophosphocholine esterase activity"/>
    <property type="evidence" value="ECO:0007669"/>
    <property type="project" value="TreeGrafter"/>
</dbReference>
<reference evidence="4" key="1">
    <citation type="submission" date="2020-10" db="EMBL/GenBank/DDBJ databases">
        <title>Connecting structure to function with the recovery of over 1000 high-quality activated sludge metagenome-assembled genomes encoding full-length rRNA genes using long-read sequencing.</title>
        <authorList>
            <person name="Singleton C.M."/>
            <person name="Petriglieri F."/>
            <person name="Kristensen J.M."/>
            <person name="Kirkegaard R.H."/>
            <person name="Michaelsen T.Y."/>
            <person name="Andersen M.H."/>
            <person name="Karst S.M."/>
            <person name="Dueholm M.S."/>
            <person name="Nielsen P.H."/>
            <person name="Albertsen M."/>
        </authorList>
    </citation>
    <scope>NUCLEOTIDE SEQUENCE</scope>
    <source>
        <strain evidence="4">OdNE_18-Q3-R46-58_BAT3C.305</strain>
    </source>
</reference>
<comment type="caution">
    <text evidence="4">The sequence shown here is derived from an EMBL/GenBank/DDBJ whole genome shotgun (WGS) entry which is preliminary data.</text>
</comment>
<dbReference type="Proteomes" id="UP000808146">
    <property type="component" value="Unassembled WGS sequence"/>
</dbReference>
<evidence type="ECO:0000256" key="1">
    <source>
        <dbReference type="ARBA" id="ARBA00022801"/>
    </source>
</evidence>
<evidence type="ECO:0000256" key="3">
    <source>
        <dbReference type="ARBA" id="ARBA00023098"/>
    </source>
</evidence>
<dbReference type="Pfam" id="PF03403">
    <property type="entry name" value="PAF-AH_p_II"/>
    <property type="match status" value="1"/>
</dbReference>
<dbReference type="GO" id="GO:0016042">
    <property type="term" value="P:lipid catabolic process"/>
    <property type="evidence" value="ECO:0007669"/>
    <property type="project" value="UniProtKB-KW"/>
</dbReference>
<sequence length="364" mass="38846">MKFFDLLRLDVTLDGLSHLSGRRRTRKALASGVALAVLFLASARLPAQGLEMPSPDPAPAVVATAIVDADASAVIAQDFDWFDSARQRAVPVRLYLPVQTGEARTLPLVVFSHGIGGSRLGYSYLGAYWASQGYASLHLQHVGSDRSLWSGNVFSLVGRLQDAARDSEAIARVGDLRFALDQVFAHPELGDRIDATRIVAAGHSYGANTIMLAVGARVERNGSVIDLADSRIQAAILLSAPPFYGDPDVAKIVANIKVPTLHITSTEDIIRVPGYYSGAEDRIAVYEAMSGARKILAVFEGGSHSMFTDRSGTGGVAINALVKAATKELSVAFFRSLFGGSDLALRNWPQRHSDIVARFVAGGS</sequence>
<keyword evidence="2" id="KW-0442">Lipid degradation</keyword>
<dbReference type="SUPFAM" id="SSF53474">
    <property type="entry name" value="alpha/beta-Hydrolases"/>
    <property type="match status" value="1"/>
</dbReference>
<dbReference type="Gene3D" id="3.40.50.1820">
    <property type="entry name" value="alpha/beta hydrolase"/>
    <property type="match status" value="1"/>
</dbReference>
<evidence type="ECO:0000313" key="5">
    <source>
        <dbReference type="Proteomes" id="UP000808146"/>
    </source>
</evidence>
<gene>
    <name evidence="4" type="ORF">IPN75_14550</name>
</gene>
<accession>A0A9D7QLL3</accession>
<keyword evidence="3" id="KW-0443">Lipid metabolism</keyword>
<evidence type="ECO:0000313" key="4">
    <source>
        <dbReference type="EMBL" id="MBK8891497.1"/>
    </source>
</evidence>